<evidence type="ECO:0000259" key="2">
    <source>
        <dbReference type="PROSITE" id="PS50932"/>
    </source>
</evidence>
<feature type="region of interest" description="Disordered" evidence="1">
    <location>
        <begin position="1"/>
        <end position="35"/>
    </location>
</feature>
<keyword evidence="3" id="KW-0238">DNA-binding</keyword>
<accession>A0A6G3XYM9</accession>
<dbReference type="AlphaFoldDB" id="A0A6G3XYM9"/>
<dbReference type="InterPro" id="IPR000843">
    <property type="entry name" value="HTH_LacI"/>
</dbReference>
<dbReference type="InterPro" id="IPR010982">
    <property type="entry name" value="Lambda_DNA-bd_dom_sf"/>
</dbReference>
<evidence type="ECO:0000313" key="3">
    <source>
        <dbReference type="EMBL" id="NEE22744.1"/>
    </source>
</evidence>
<sequence>MPEQSPGSRPTLEAVAARAGVSRATASRVVNGGDG</sequence>
<gene>
    <name evidence="3" type="ORF">G3M58_91870</name>
</gene>
<dbReference type="EMBL" id="JAAGMN010009897">
    <property type="protein sequence ID" value="NEE22744.1"/>
    <property type="molecule type" value="Genomic_DNA"/>
</dbReference>
<dbReference type="Pfam" id="PF00356">
    <property type="entry name" value="LacI"/>
    <property type="match status" value="1"/>
</dbReference>
<reference evidence="3" key="1">
    <citation type="submission" date="2020-01" db="EMBL/GenBank/DDBJ databases">
        <title>Insect and environment-associated Actinomycetes.</title>
        <authorList>
            <person name="Currrie C."/>
            <person name="Chevrette M."/>
            <person name="Carlson C."/>
            <person name="Stubbendieck R."/>
            <person name="Wendt-Pienkowski E."/>
        </authorList>
    </citation>
    <scope>NUCLEOTIDE SEQUENCE</scope>
    <source>
        <strain evidence="3">SID7499</strain>
    </source>
</reference>
<evidence type="ECO:0000256" key="1">
    <source>
        <dbReference type="SAM" id="MobiDB-lite"/>
    </source>
</evidence>
<comment type="caution">
    <text evidence="3">The sequence shown here is derived from an EMBL/GenBank/DDBJ whole genome shotgun (WGS) entry which is preliminary data.</text>
</comment>
<dbReference type="Gene3D" id="1.10.260.40">
    <property type="entry name" value="lambda repressor-like DNA-binding domains"/>
    <property type="match status" value="1"/>
</dbReference>
<proteinExistence type="predicted"/>
<dbReference type="SUPFAM" id="SSF47413">
    <property type="entry name" value="lambda repressor-like DNA-binding domains"/>
    <property type="match status" value="1"/>
</dbReference>
<dbReference type="GO" id="GO:0003677">
    <property type="term" value="F:DNA binding"/>
    <property type="evidence" value="ECO:0007669"/>
    <property type="project" value="UniProtKB-KW"/>
</dbReference>
<feature type="domain" description="HTH lacI-type" evidence="2">
    <location>
        <begin position="10"/>
        <end position="35"/>
    </location>
</feature>
<dbReference type="GO" id="GO:0006355">
    <property type="term" value="P:regulation of DNA-templated transcription"/>
    <property type="evidence" value="ECO:0007669"/>
    <property type="project" value="InterPro"/>
</dbReference>
<feature type="non-terminal residue" evidence="3">
    <location>
        <position position="35"/>
    </location>
</feature>
<organism evidence="3">
    <name type="scientific">Streptomyces sp. SID7499</name>
    <dbReference type="NCBI Taxonomy" id="2706086"/>
    <lineage>
        <taxon>Bacteria</taxon>
        <taxon>Bacillati</taxon>
        <taxon>Actinomycetota</taxon>
        <taxon>Actinomycetes</taxon>
        <taxon>Kitasatosporales</taxon>
        <taxon>Streptomycetaceae</taxon>
        <taxon>Streptomyces</taxon>
    </lineage>
</organism>
<protein>
    <submittedName>
        <fullName evidence="3">LacI family DNA-binding transcriptional regulator</fullName>
    </submittedName>
</protein>
<name>A0A6G3XYM9_9ACTN</name>
<dbReference type="PROSITE" id="PS50932">
    <property type="entry name" value="HTH_LACI_2"/>
    <property type="match status" value="1"/>
</dbReference>